<dbReference type="RefSeq" id="WP_194929376.1">
    <property type="nucleotide sequence ID" value="NZ_JADLZT010000001.1"/>
</dbReference>
<sequence length="115" mass="12877">MFATLRELLRHDEDKVRRMLGIFERVTRTDLESMDAAFARGDRAEIGALAHRMKSACYQIGEETAGQTLAALEELAMRSAGEPFARGFQEARENLVDVLDKVEQYLASIPGDRSS</sequence>
<evidence type="ECO:0000259" key="3">
    <source>
        <dbReference type="PROSITE" id="PS50894"/>
    </source>
</evidence>
<evidence type="ECO:0000256" key="2">
    <source>
        <dbReference type="PROSITE-ProRule" id="PRU00110"/>
    </source>
</evidence>
<feature type="domain" description="HPt" evidence="3">
    <location>
        <begin position="12"/>
        <end position="109"/>
    </location>
</feature>
<dbReference type="InterPro" id="IPR008207">
    <property type="entry name" value="Sig_transdc_His_kin_Hpt_dom"/>
</dbReference>
<dbReference type="Pfam" id="PF01627">
    <property type="entry name" value="Hpt"/>
    <property type="match status" value="1"/>
</dbReference>
<dbReference type="Proteomes" id="UP001429984">
    <property type="component" value="Unassembled WGS sequence"/>
</dbReference>
<protein>
    <submittedName>
        <fullName evidence="4">Hpt domain-containing protein</fullName>
    </submittedName>
</protein>
<keyword evidence="2" id="KW-0597">Phosphoprotein</keyword>
<evidence type="ECO:0000313" key="5">
    <source>
        <dbReference type="Proteomes" id="UP001429984"/>
    </source>
</evidence>
<keyword evidence="1" id="KW-0902">Two-component regulatory system</keyword>
<dbReference type="Gene3D" id="1.20.120.160">
    <property type="entry name" value="HPT domain"/>
    <property type="match status" value="1"/>
</dbReference>
<reference evidence="4 5" key="1">
    <citation type="submission" date="2020-11" db="EMBL/GenBank/DDBJ databases">
        <title>Draft Genome Sequence and Secondary Metabolite Biosynthetic Potential of the Lysobacter niastensis Type strain DSM 18481.</title>
        <authorList>
            <person name="Turrini P."/>
            <person name="Artuso I."/>
            <person name="Tescari M."/>
            <person name="Lugli G.A."/>
            <person name="Frangipani E."/>
            <person name="Ventura M."/>
            <person name="Visca P."/>
        </authorList>
    </citation>
    <scope>NUCLEOTIDE SEQUENCE [LARGE SCALE GENOMIC DNA]</scope>
    <source>
        <strain evidence="4 5">DSM 18481</strain>
    </source>
</reference>
<feature type="modified residue" description="Phosphohistidine" evidence="2">
    <location>
        <position position="51"/>
    </location>
</feature>
<proteinExistence type="predicted"/>
<dbReference type="PROSITE" id="PS50894">
    <property type="entry name" value="HPT"/>
    <property type="match status" value="1"/>
</dbReference>
<comment type="caution">
    <text evidence="4">The sequence shown here is derived from an EMBL/GenBank/DDBJ whole genome shotgun (WGS) entry which is preliminary data.</text>
</comment>
<evidence type="ECO:0000313" key="4">
    <source>
        <dbReference type="EMBL" id="MBF6022790.1"/>
    </source>
</evidence>
<name>A0ABS0B2T7_9GAMM</name>
<keyword evidence="5" id="KW-1185">Reference proteome</keyword>
<dbReference type="InterPro" id="IPR036641">
    <property type="entry name" value="HPT_dom_sf"/>
</dbReference>
<accession>A0ABS0B2T7</accession>
<evidence type="ECO:0000256" key="1">
    <source>
        <dbReference type="ARBA" id="ARBA00023012"/>
    </source>
</evidence>
<organism evidence="4 5">
    <name type="scientific">Lysobacter niastensis</name>
    <dbReference type="NCBI Taxonomy" id="380629"/>
    <lineage>
        <taxon>Bacteria</taxon>
        <taxon>Pseudomonadati</taxon>
        <taxon>Pseudomonadota</taxon>
        <taxon>Gammaproteobacteria</taxon>
        <taxon>Lysobacterales</taxon>
        <taxon>Lysobacteraceae</taxon>
        <taxon>Lysobacter</taxon>
    </lineage>
</organism>
<dbReference type="EMBL" id="JADLZT010000001">
    <property type="protein sequence ID" value="MBF6022790.1"/>
    <property type="molecule type" value="Genomic_DNA"/>
</dbReference>
<dbReference type="SUPFAM" id="SSF47226">
    <property type="entry name" value="Histidine-containing phosphotransfer domain, HPT domain"/>
    <property type="match status" value="1"/>
</dbReference>
<gene>
    <name evidence="4" type="ORF">IU514_01990</name>
</gene>